<evidence type="ECO:0008006" key="3">
    <source>
        <dbReference type="Google" id="ProtNLM"/>
    </source>
</evidence>
<dbReference type="Pfam" id="PF01371">
    <property type="entry name" value="Trp_repressor"/>
    <property type="match status" value="1"/>
</dbReference>
<organism evidence="1 2">
    <name type="scientific">Erysipelothrix larvae</name>
    <dbReference type="NCBI Taxonomy" id="1514105"/>
    <lineage>
        <taxon>Bacteria</taxon>
        <taxon>Bacillati</taxon>
        <taxon>Bacillota</taxon>
        <taxon>Erysipelotrichia</taxon>
        <taxon>Erysipelotrichales</taxon>
        <taxon>Erysipelotrichaceae</taxon>
        <taxon>Erysipelothrix</taxon>
    </lineage>
</organism>
<evidence type="ECO:0000313" key="1">
    <source>
        <dbReference type="EMBL" id="AMC93025.1"/>
    </source>
</evidence>
<protein>
    <recommendedName>
        <fullName evidence="3">TrpR-related protein YerC/YecD</fullName>
    </recommendedName>
</protein>
<dbReference type="EMBL" id="CP013213">
    <property type="protein sequence ID" value="AMC93025.1"/>
    <property type="molecule type" value="Genomic_DNA"/>
</dbReference>
<dbReference type="PIRSF" id="PIRSF012508">
    <property type="entry name" value="YerC"/>
    <property type="match status" value="1"/>
</dbReference>
<accession>A0A0X8GZ01</accession>
<proteinExistence type="predicted"/>
<dbReference type="SUPFAM" id="SSF48295">
    <property type="entry name" value="TrpR-like"/>
    <property type="match status" value="1"/>
</dbReference>
<dbReference type="NCBIfam" id="TIGR02531">
    <property type="entry name" value="yecD_yerC"/>
    <property type="match status" value="1"/>
</dbReference>
<keyword evidence="2" id="KW-1185">Reference proteome</keyword>
<dbReference type="OrthoDB" id="2874807at2"/>
<dbReference type="InterPro" id="IPR010921">
    <property type="entry name" value="Trp_repressor/repl_initiator"/>
</dbReference>
<dbReference type="KEGG" id="erl:AOC36_03215"/>
<dbReference type="GO" id="GO:0003700">
    <property type="term" value="F:DNA-binding transcription factor activity"/>
    <property type="evidence" value="ECO:0007669"/>
    <property type="project" value="InterPro"/>
</dbReference>
<sequence length="89" mass="10188">MHVEHKRLYDTILKLKDLQQAEAFFKDLCTEKELKDFSDRLEVAEKLLEGKTYDQISKETSASSATIARVNRAIMYGKGGYKSVIQNDS</sequence>
<dbReference type="GO" id="GO:0043565">
    <property type="term" value="F:sequence-specific DNA binding"/>
    <property type="evidence" value="ECO:0007669"/>
    <property type="project" value="InterPro"/>
</dbReference>
<gene>
    <name evidence="1" type="ORF">AOC36_03215</name>
</gene>
<dbReference type="AlphaFoldDB" id="A0A0X8GZ01"/>
<dbReference type="PANTHER" id="PTHR40080">
    <property type="entry name" value="LMO1763 PROTEIN"/>
    <property type="match status" value="1"/>
</dbReference>
<reference evidence="1 2" key="1">
    <citation type="submission" date="2015-10" db="EMBL/GenBank/DDBJ databases">
        <title>Erysipelothrix larvae sp. LV19 isolated from the larval gut of the rhinoceros beetle, Trypoxylus dichotomus.</title>
        <authorList>
            <person name="Lim S."/>
            <person name="Kim B.-C."/>
        </authorList>
    </citation>
    <scope>NUCLEOTIDE SEQUENCE [LARGE SCALE GENOMIC DNA]</scope>
    <source>
        <strain evidence="1 2">LV19</strain>
    </source>
</reference>
<dbReference type="InterPro" id="IPR013368">
    <property type="entry name" value="YecD_YerC"/>
</dbReference>
<dbReference type="STRING" id="1514105.AOC36_03215"/>
<dbReference type="PANTHER" id="PTHR40080:SF1">
    <property type="entry name" value="TRPR-LIKE PROTEIN YERC_YECD"/>
    <property type="match status" value="1"/>
</dbReference>
<dbReference type="Gene3D" id="1.10.1270.10">
    <property type="entry name" value="TrpR-like"/>
    <property type="match status" value="1"/>
</dbReference>
<evidence type="ECO:0000313" key="2">
    <source>
        <dbReference type="Proteomes" id="UP000063781"/>
    </source>
</evidence>
<dbReference type="Proteomes" id="UP000063781">
    <property type="component" value="Chromosome"/>
</dbReference>
<dbReference type="InterPro" id="IPR038116">
    <property type="entry name" value="TrpR-like_sf"/>
</dbReference>
<name>A0A0X8GZ01_9FIRM</name>
<dbReference type="InterPro" id="IPR000831">
    <property type="entry name" value="Trp_repress"/>
</dbReference>